<proteinExistence type="predicted"/>
<dbReference type="RefSeq" id="WP_344634490.1">
    <property type="nucleotide sequence ID" value="NZ_BAAATR010000002.1"/>
</dbReference>
<keyword evidence="3 5" id="KW-1133">Transmembrane helix</keyword>
<dbReference type="Gene3D" id="1.20.1250.20">
    <property type="entry name" value="MFS general substrate transporter like domains"/>
    <property type="match status" value="1"/>
</dbReference>
<feature type="transmembrane region" description="Helical" evidence="5">
    <location>
        <begin position="372"/>
        <end position="392"/>
    </location>
</feature>
<dbReference type="SUPFAM" id="SSF103473">
    <property type="entry name" value="MFS general substrate transporter"/>
    <property type="match status" value="1"/>
</dbReference>
<evidence type="ECO:0000256" key="2">
    <source>
        <dbReference type="ARBA" id="ARBA00022692"/>
    </source>
</evidence>
<evidence type="ECO:0000256" key="5">
    <source>
        <dbReference type="SAM" id="Phobius"/>
    </source>
</evidence>
<dbReference type="PANTHER" id="PTHR42910:SF1">
    <property type="entry name" value="MAJOR FACILITATOR SUPERFAMILY (MFS) PROFILE DOMAIN-CONTAINING PROTEIN"/>
    <property type="match status" value="1"/>
</dbReference>
<reference evidence="8" key="1">
    <citation type="journal article" date="2019" name="Int. J. Syst. Evol. Microbiol.">
        <title>The Global Catalogue of Microorganisms (GCM) 10K type strain sequencing project: providing services to taxonomists for standard genome sequencing and annotation.</title>
        <authorList>
            <consortium name="The Broad Institute Genomics Platform"/>
            <consortium name="The Broad Institute Genome Sequencing Center for Infectious Disease"/>
            <person name="Wu L."/>
            <person name="Ma J."/>
        </authorList>
    </citation>
    <scope>NUCLEOTIDE SEQUENCE [LARGE SCALE GENOMIC DNA]</scope>
    <source>
        <strain evidence="8">JCM 7356</strain>
    </source>
</reference>
<dbReference type="InterPro" id="IPR020846">
    <property type="entry name" value="MFS_dom"/>
</dbReference>
<name>A0ABP5Q811_9ACTN</name>
<dbReference type="PANTHER" id="PTHR42910">
    <property type="entry name" value="TRANSPORTER SCO4007-RELATED"/>
    <property type="match status" value="1"/>
</dbReference>
<feature type="transmembrane region" description="Helical" evidence="5">
    <location>
        <begin position="347"/>
        <end position="366"/>
    </location>
</feature>
<evidence type="ECO:0000259" key="6">
    <source>
        <dbReference type="PROSITE" id="PS50850"/>
    </source>
</evidence>
<evidence type="ECO:0000256" key="1">
    <source>
        <dbReference type="ARBA" id="ARBA00004651"/>
    </source>
</evidence>
<feature type="domain" description="Major facilitator superfamily (MFS) profile" evidence="6">
    <location>
        <begin position="20"/>
        <end position="397"/>
    </location>
</feature>
<comment type="caution">
    <text evidence="7">The sequence shown here is derived from an EMBL/GenBank/DDBJ whole genome shotgun (WGS) entry which is preliminary data.</text>
</comment>
<gene>
    <name evidence="7" type="ORF">GCM10010430_04830</name>
</gene>
<evidence type="ECO:0000313" key="8">
    <source>
        <dbReference type="Proteomes" id="UP001500305"/>
    </source>
</evidence>
<evidence type="ECO:0000256" key="4">
    <source>
        <dbReference type="ARBA" id="ARBA00023136"/>
    </source>
</evidence>
<dbReference type="InterPro" id="IPR036259">
    <property type="entry name" value="MFS_trans_sf"/>
</dbReference>
<accession>A0ABP5Q811</accession>
<protein>
    <submittedName>
        <fullName evidence="7">MFS transporter</fullName>
    </submittedName>
</protein>
<feature type="transmembrane region" description="Helical" evidence="5">
    <location>
        <begin position="253"/>
        <end position="274"/>
    </location>
</feature>
<evidence type="ECO:0000256" key="3">
    <source>
        <dbReference type="ARBA" id="ARBA00022989"/>
    </source>
</evidence>
<keyword evidence="8" id="KW-1185">Reference proteome</keyword>
<feature type="transmembrane region" description="Helical" evidence="5">
    <location>
        <begin position="168"/>
        <end position="189"/>
    </location>
</feature>
<dbReference type="CDD" id="cd17324">
    <property type="entry name" value="MFS_NepI_like"/>
    <property type="match status" value="1"/>
</dbReference>
<feature type="transmembrane region" description="Helical" evidence="5">
    <location>
        <begin position="86"/>
        <end position="103"/>
    </location>
</feature>
<dbReference type="EMBL" id="BAAATR010000002">
    <property type="protein sequence ID" value="GAA2228255.1"/>
    <property type="molecule type" value="Genomic_DNA"/>
</dbReference>
<dbReference type="InterPro" id="IPR011701">
    <property type="entry name" value="MFS"/>
</dbReference>
<dbReference type="Proteomes" id="UP001500305">
    <property type="component" value="Unassembled WGS sequence"/>
</dbReference>
<evidence type="ECO:0000313" key="7">
    <source>
        <dbReference type="EMBL" id="GAA2228255.1"/>
    </source>
</evidence>
<dbReference type="PROSITE" id="PS50850">
    <property type="entry name" value="MFS"/>
    <property type="match status" value="1"/>
</dbReference>
<organism evidence="7 8">
    <name type="scientific">Kitasatospora cystarginea</name>
    <dbReference type="NCBI Taxonomy" id="58350"/>
    <lineage>
        <taxon>Bacteria</taxon>
        <taxon>Bacillati</taxon>
        <taxon>Actinomycetota</taxon>
        <taxon>Actinomycetes</taxon>
        <taxon>Kitasatosporales</taxon>
        <taxon>Streptomycetaceae</taxon>
        <taxon>Kitasatospora</taxon>
    </lineage>
</organism>
<feature type="transmembrane region" description="Helical" evidence="5">
    <location>
        <begin position="20"/>
        <end position="38"/>
    </location>
</feature>
<keyword evidence="2 5" id="KW-0812">Transmembrane</keyword>
<sequence length="418" mass="43247">MSQLVGVPESAAPQRMNPALTLVLAVACGLTVANLYYAQPLLDLVARSFGVGQGAATTVVTLTQAGYALGLLFVLPLGDLVENRRLATRTLLVTATALLLAAASPVFGMFLAVSVLVGTTSVVAQVLVPMAAHLAPPEQRGKAVGRVMSGLLTGILLARTVASLVADLLGWRAIYVISAVLMLALAVVLRRMLPRRAPGHTAGYFTLMASLGGLVRREPVLRRRAVCQATMFGAFTTFWTAIAYELIDEHHFGQVQIALFALVGAGGAAAAPVAGRIADRGRGRPASGAALLLASSAFVLAAVGHGSVPLLALAAVLLDFAVQCHQVLSQAEIYALRGDARARINTVFMTSVFVGGATSSAVAGVLHTAHGWTGVCVFGTALPLAGLLVWAYGQWTTPTQAPADAVRAAETTRTADVD</sequence>
<comment type="subcellular location">
    <subcellularLocation>
        <location evidence="1">Cell membrane</location>
        <topology evidence="1">Multi-pass membrane protein</topology>
    </subcellularLocation>
</comment>
<feature type="transmembrane region" description="Helical" evidence="5">
    <location>
        <begin position="50"/>
        <end position="74"/>
    </location>
</feature>
<feature type="transmembrane region" description="Helical" evidence="5">
    <location>
        <begin position="225"/>
        <end position="247"/>
    </location>
</feature>
<keyword evidence="4 5" id="KW-0472">Membrane</keyword>
<dbReference type="Pfam" id="PF07690">
    <property type="entry name" value="MFS_1"/>
    <property type="match status" value="2"/>
</dbReference>